<comment type="catalytic activity">
    <reaction evidence="1">
        <text>Hydrolysis of (1-&gt;4)-beta-linkages between N-acetylmuramic acid and N-acetyl-D-glucosamine residues in a peptidoglycan and between N-acetyl-D-glucosamine residues in chitodextrins.</text>
        <dbReference type="EC" id="3.2.1.17"/>
    </reaction>
</comment>
<evidence type="ECO:0000256" key="5">
    <source>
        <dbReference type="ARBA" id="ARBA00023157"/>
    </source>
</evidence>
<dbReference type="CDD" id="cd16899">
    <property type="entry name" value="LYZ_C_invert"/>
    <property type="match status" value="1"/>
</dbReference>
<evidence type="ECO:0000256" key="8">
    <source>
        <dbReference type="SAM" id="SignalP"/>
    </source>
</evidence>
<evidence type="ECO:0000313" key="10">
    <source>
        <dbReference type="EnsemblMetazoa" id="tetur09g04040.1"/>
    </source>
</evidence>
<organism evidence="10 11">
    <name type="scientific">Tetranychus urticae</name>
    <name type="common">Two-spotted spider mite</name>
    <dbReference type="NCBI Taxonomy" id="32264"/>
    <lineage>
        <taxon>Eukaryota</taxon>
        <taxon>Metazoa</taxon>
        <taxon>Ecdysozoa</taxon>
        <taxon>Arthropoda</taxon>
        <taxon>Chelicerata</taxon>
        <taxon>Arachnida</taxon>
        <taxon>Acari</taxon>
        <taxon>Acariformes</taxon>
        <taxon>Trombidiformes</taxon>
        <taxon>Prostigmata</taxon>
        <taxon>Eleutherengona</taxon>
        <taxon>Raphignathae</taxon>
        <taxon>Tetranychoidea</taxon>
        <taxon>Tetranychidae</taxon>
        <taxon>Tetranychus</taxon>
    </lineage>
</organism>
<dbReference type="KEGG" id="tut:107363126"/>
<dbReference type="OrthoDB" id="17373at2759"/>
<dbReference type="eggNOG" id="ENOG502S4CB">
    <property type="taxonomic scope" value="Eukaryota"/>
</dbReference>
<evidence type="ECO:0000256" key="1">
    <source>
        <dbReference type="ARBA" id="ARBA00000632"/>
    </source>
</evidence>
<keyword evidence="5" id="KW-1015">Disulfide bond</keyword>
<dbReference type="InterPro" id="IPR023346">
    <property type="entry name" value="Lysozyme-like_dom_sf"/>
</dbReference>
<dbReference type="Pfam" id="PF00062">
    <property type="entry name" value="Lys"/>
    <property type="match status" value="1"/>
</dbReference>
<protein>
    <recommendedName>
        <fullName evidence="3">lysozyme</fullName>
        <ecNumber evidence="3">3.2.1.17</ecNumber>
    </recommendedName>
</protein>
<keyword evidence="6" id="KW-0378">Hydrolase</keyword>
<dbReference type="AlphaFoldDB" id="T1KDS6"/>
<dbReference type="STRING" id="32264.T1KDS6"/>
<dbReference type="PRINTS" id="PR00135">
    <property type="entry name" value="LYZLACT"/>
</dbReference>
<keyword evidence="11" id="KW-1185">Reference proteome</keyword>
<dbReference type="EnsemblMetazoa" id="tetur09g04040.1">
    <property type="protein sequence ID" value="tetur09g04040.1"/>
    <property type="gene ID" value="tetur09g04040"/>
</dbReference>
<dbReference type="Gene3D" id="1.10.530.10">
    <property type="match status" value="1"/>
</dbReference>
<dbReference type="HOGENOM" id="CLU_111620_2_1_1"/>
<sequence>MFPIIVTLLLVNLSAGKIYDRCELANQLLSVHNFPESQLADWLCLIEGESSYNTGAISQPEYDGVRDYGLFQINSRYWCGPPNDINVCGINCLQLVDDDITDDIACVRKIYQVHGFDAWVAWRYKCKGRNLKKYIKGCSNIQWTSPVNVIDKLLSETEKSIQTIDGVPKSRSNKLSSQFASAALNEVANYLNNVLVTMKTYF</sequence>
<feature type="domain" description="Glycosyl hydrolases family 22 (GH22)" evidence="9">
    <location>
        <begin position="88"/>
        <end position="106"/>
    </location>
</feature>
<evidence type="ECO:0000313" key="11">
    <source>
        <dbReference type="Proteomes" id="UP000015104"/>
    </source>
</evidence>
<dbReference type="InterPro" id="IPR001916">
    <property type="entry name" value="Glyco_hydro_22"/>
</dbReference>
<dbReference type="GO" id="GO:0003796">
    <property type="term" value="F:lysozyme activity"/>
    <property type="evidence" value="ECO:0007669"/>
    <property type="project" value="UniProtKB-EC"/>
</dbReference>
<gene>
    <name evidence="10" type="primary">107363126</name>
</gene>
<dbReference type="PANTHER" id="PTHR11407">
    <property type="entry name" value="LYSOZYME C"/>
    <property type="match status" value="1"/>
</dbReference>
<evidence type="ECO:0000256" key="4">
    <source>
        <dbReference type="ARBA" id="ARBA00022638"/>
    </source>
</evidence>
<dbReference type="EMBL" id="CAEY01002026">
    <property type="status" value="NOT_ANNOTATED_CDS"/>
    <property type="molecule type" value="Genomic_DNA"/>
</dbReference>
<accession>T1KDS6</accession>
<evidence type="ECO:0000259" key="9">
    <source>
        <dbReference type="PROSITE" id="PS00128"/>
    </source>
</evidence>
<keyword evidence="6" id="KW-0326">Glycosidase</keyword>
<dbReference type="PRINTS" id="PR00137">
    <property type="entry name" value="LYSOZYME"/>
</dbReference>
<dbReference type="EC" id="3.2.1.17" evidence="3"/>
<dbReference type="SUPFAM" id="SSF53955">
    <property type="entry name" value="Lysozyme-like"/>
    <property type="match status" value="1"/>
</dbReference>
<keyword evidence="4" id="KW-0929">Antimicrobial</keyword>
<feature type="chain" id="PRO_5004581266" description="lysozyme" evidence="8">
    <location>
        <begin position="17"/>
        <end position="202"/>
    </location>
</feature>
<evidence type="ECO:0000256" key="7">
    <source>
        <dbReference type="RuleBase" id="RU004440"/>
    </source>
</evidence>
<proteinExistence type="inferred from homology"/>
<dbReference type="PROSITE" id="PS51348">
    <property type="entry name" value="GLYCOSYL_HYDROL_F22_2"/>
    <property type="match status" value="1"/>
</dbReference>
<dbReference type="SMART" id="SM00263">
    <property type="entry name" value="LYZ1"/>
    <property type="match status" value="1"/>
</dbReference>
<keyword evidence="4" id="KW-0081">Bacteriolytic enzyme</keyword>
<evidence type="ECO:0000256" key="3">
    <source>
        <dbReference type="ARBA" id="ARBA00012732"/>
    </source>
</evidence>
<dbReference type="OMA" id="HCFRRRH"/>
<dbReference type="PANTHER" id="PTHR11407:SF63">
    <property type="entry name" value="LYSOZYME C"/>
    <property type="match status" value="1"/>
</dbReference>
<name>T1KDS6_TETUR</name>
<reference evidence="10" key="2">
    <citation type="submission" date="2015-06" db="UniProtKB">
        <authorList>
            <consortium name="EnsemblMetazoa"/>
        </authorList>
    </citation>
    <scope>IDENTIFICATION</scope>
</reference>
<dbReference type="GO" id="GO:0042742">
    <property type="term" value="P:defense response to bacterium"/>
    <property type="evidence" value="ECO:0007669"/>
    <property type="project" value="UniProtKB-KW"/>
</dbReference>
<feature type="signal peptide" evidence="8">
    <location>
        <begin position="1"/>
        <end position="16"/>
    </location>
</feature>
<dbReference type="PROSITE" id="PS00128">
    <property type="entry name" value="GLYCOSYL_HYDROL_F22_1"/>
    <property type="match status" value="1"/>
</dbReference>
<dbReference type="FunFam" id="1.10.530.10:FF:000001">
    <property type="entry name" value="Lysozyme C"/>
    <property type="match status" value="1"/>
</dbReference>
<reference evidence="11" key="1">
    <citation type="submission" date="2011-08" db="EMBL/GenBank/DDBJ databases">
        <authorList>
            <person name="Rombauts S."/>
        </authorList>
    </citation>
    <scope>NUCLEOTIDE SEQUENCE</scope>
    <source>
        <strain evidence="11">London</strain>
    </source>
</reference>
<dbReference type="Proteomes" id="UP000015104">
    <property type="component" value="Unassembled WGS sequence"/>
</dbReference>
<dbReference type="InterPro" id="IPR019799">
    <property type="entry name" value="Glyco_hydro_22_CS"/>
</dbReference>
<evidence type="ECO:0000256" key="2">
    <source>
        <dbReference type="ARBA" id="ARBA00010859"/>
    </source>
</evidence>
<dbReference type="InterPro" id="IPR000974">
    <property type="entry name" value="Glyco_hydro_22_lys"/>
</dbReference>
<evidence type="ECO:0000256" key="6">
    <source>
        <dbReference type="ARBA" id="ARBA00023295"/>
    </source>
</evidence>
<comment type="similarity">
    <text evidence="2 7">Belongs to the glycosyl hydrolase 22 family.</text>
</comment>
<keyword evidence="8" id="KW-0732">Signal</keyword>
<dbReference type="GO" id="GO:0031640">
    <property type="term" value="P:killing of cells of another organism"/>
    <property type="evidence" value="ECO:0007669"/>
    <property type="project" value="UniProtKB-KW"/>
</dbReference>